<keyword evidence="4 9" id="KW-0812">Transmembrane</keyword>
<gene>
    <name evidence="9" type="primary">lspA</name>
    <name evidence="12" type="ORF">BUZ57_04240</name>
</gene>
<keyword evidence="12" id="KW-0449">Lipoprotein</keyword>
<comment type="caution">
    <text evidence="9">Lacks conserved residue(s) required for the propagation of feature annotation.</text>
</comment>
<comment type="caution">
    <text evidence="12">The sequence shown here is derived from an EMBL/GenBank/DDBJ whole genome shotgun (WGS) entry which is preliminary data.</text>
</comment>
<dbReference type="STRING" id="1284.SHYC_08450"/>
<keyword evidence="7 9" id="KW-1133">Transmembrane helix</keyword>
<dbReference type="GeneID" id="41073471"/>
<dbReference type="Pfam" id="PF01252">
    <property type="entry name" value="Peptidase_A8"/>
    <property type="match status" value="1"/>
</dbReference>
<dbReference type="Proteomes" id="UP000285625">
    <property type="component" value="Unassembled WGS sequence"/>
</dbReference>
<dbReference type="GO" id="GO:0005886">
    <property type="term" value="C:plasma membrane"/>
    <property type="evidence" value="ECO:0007669"/>
    <property type="project" value="UniProtKB-SubCell"/>
</dbReference>
<dbReference type="UniPathway" id="UPA00665"/>
<evidence type="ECO:0000256" key="7">
    <source>
        <dbReference type="ARBA" id="ARBA00022989"/>
    </source>
</evidence>
<comment type="catalytic activity">
    <reaction evidence="9 10">
        <text>Release of signal peptides from bacterial membrane prolipoproteins. Hydrolyzes -Xaa-Yaa-Zaa-|-(S,diacylglyceryl)Cys-, in which Xaa is hydrophobic (preferably Leu), and Yaa (Ala or Ser) and Zaa (Gly or Ala) have small, neutral side chains.</text>
        <dbReference type="EC" id="3.4.23.36"/>
    </reaction>
</comment>
<dbReference type="PROSITE" id="PS00855">
    <property type="entry name" value="SPASE_II"/>
    <property type="match status" value="1"/>
</dbReference>
<feature type="transmembrane region" description="Helical" evidence="9">
    <location>
        <begin position="90"/>
        <end position="108"/>
    </location>
</feature>
<keyword evidence="8 9" id="KW-0472">Membrane</keyword>
<comment type="similarity">
    <text evidence="1 9 11">Belongs to the peptidase A8 family.</text>
</comment>
<keyword evidence="3 9" id="KW-0645">Protease</keyword>
<evidence type="ECO:0000256" key="4">
    <source>
        <dbReference type="ARBA" id="ARBA00022692"/>
    </source>
</evidence>
<dbReference type="PRINTS" id="PR00781">
    <property type="entry name" value="LIPOSIGPTASE"/>
</dbReference>
<organism evidence="12 13">
    <name type="scientific">Staphylococcus hyicus</name>
    <dbReference type="NCBI Taxonomy" id="1284"/>
    <lineage>
        <taxon>Bacteria</taxon>
        <taxon>Bacillati</taxon>
        <taxon>Bacillota</taxon>
        <taxon>Bacilli</taxon>
        <taxon>Bacillales</taxon>
        <taxon>Staphylococcaceae</taxon>
        <taxon>Staphylococcus</taxon>
    </lineage>
</organism>
<dbReference type="GO" id="GO:0004190">
    <property type="term" value="F:aspartic-type endopeptidase activity"/>
    <property type="evidence" value="ECO:0007669"/>
    <property type="project" value="UniProtKB-UniRule"/>
</dbReference>
<evidence type="ECO:0000313" key="12">
    <source>
        <dbReference type="EMBL" id="RIO46512.1"/>
    </source>
</evidence>
<dbReference type="PANTHER" id="PTHR33695">
    <property type="entry name" value="LIPOPROTEIN SIGNAL PEPTIDASE"/>
    <property type="match status" value="1"/>
</dbReference>
<evidence type="ECO:0000256" key="8">
    <source>
        <dbReference type="ARBA" id="ARBA00023136"/>
    </source>
</evidence>
<evidence type="ECO:0000256" key="10">
    <source>
        <dbReference type="RuleBase" id="RU000594"/>
    </source>
</evidence>
<dbReference type="NCBIfam" id="TIGR00077">
    <property type="entry name" value="lspA"/>
    <property type="match status" value="1"/>
</dbReference>
<feature type="active site" evidence="9">
    <location>
        <position position="136"/>
    </location>
</feature>
<evidence type="ECO:0000256" key="6">
    <source>
        <dbReference type="ARBA" id="ARBA00022801"/>
    </source>
</evidence>
<dbReference type="RefSeq" id="WP_039646173.1">
    <property type="nucleotide sequence ID" value="NZ_CP008747.1"/>
</dbReference>
<evidence type="ECO:0000256" key="3">
    <source>
        <dbReference type="ARBA" id="ARBA00022670"/>
    </source>
</evidence>
<dbReference type="KEGG" id="shu:SHYC_08450"/>
<protein>
    <recommendedName>
        <fullName evidence="9">Lipoprotein signal peptidase</fullName>
        <ecNumber evidence="9">3.4.23.36</ecNumber>
    </recommendedName>
    <alternativeName>
        <fullName evidence="9">Prolipoprotein signal peptidase</fullName>
    </alternativeName>
    <alternativeName>
        <fullName evidence="9">Signal peptidase II</fullName>
        <shortName evidence="9">SPase II</shortName>
    </alternativeName>
</protein>
<evidence type="ECO:0000256" key="5">
    <source>
        <dbReference type="ARBA" id="ARBA00022750"/>
    </source>
</evidence>
<accession>A0A0A8HR31</accession>
<dbReference type="EMBL" id="QXVO01000009">
    <property type="protein sequence ID" value="RIO46512.1"/>
    <property type="molecule type" value="Genomic_DNA"/>
</dbReference>
<name>A0A0A8HR31_STAHY</name>
<comment type="function">
    <text evidence="9 10">This protein specifically catalyzes the removal of signal peptides from prolipoproteins.</text>
</comment>
<dbReference type="EC" id="3.4.23.36" evidence="9"/>
<feature type="transmembrane region" description="Helical" evidence="9">
    <location>
        <begin position="131"/>
        <end position="152"/>
    </location>
</feature>
<evidence type="ECO:0000256" key="2">
    <source>
        <dbReference type="ARBA" id="ARBA00022475"/>
    </source>
</evidence>
<feature type="transmembrane region" description="Helical" evidence="9">
    <location>
        <begin position="66"/>
        <end position="83"/>
    </location>
</feature>
<dbReference type="HAMAP" id="MF_00161">
    <property type="entry name" value="LspA"/>
    <property type="match status" value="1"/>
</dbReference>
<evidence type="ECO:0000256" key="1">
    <source>
        <dbReference type="ARBA" id="ARBA00006139"/>
    </source>
</evidence>
<dbReference type="GO" id="GO:0006508">
    <property type="term" value="P:proteolysis"/>
    <property type="evidence" value="ECO:0007669"/>
    <property type="project" value="UniProtKB-KW"/>
</dbReference>
<proteinExistence type="inferred from homology"/>
<keyword evidence="2 9" id="KW-1003">Cell membrane</keyword>
<evidence type="ECO:0000313" key="13">
    <source>
        <dbReference type="Proteomes" id="UP000285625"/>
    </source>
</evidence>
<dbReference type="PANTHER" id="PTHR33695:SF1">
    <property type="entry name" value="LIPOPROTEIN SIGNAL PEPTIDASE"/>
    <property type="match status" value="1"/>
</dbReference>
<reference evidence="12 13" key="1">
    <citation type="journal article" date="2016" name="Front. Microbiol.">
        <title>Comprehensive Phylogenetic Analysis of Bovine Non-aureus Staphylococci Species Based on Whole-Genome Sequencing.</title>
        <authorList>
            <person name="Naushad S."/>
            <person name="Barkema H.W."/>
            <person name="Luby C."/>
            <person name="Condas L.A."/>
            <person name="Nobrega D.B."/>
            <person name="Carson D.A."/>
            <person name="De Buck J."/>
        </authorList>
    </citation>
    <scope>NUCLEOTIDE SEQUENCE [LARGE SCALE GENOMIC DNA]</scope>
    <source>
        <strain evidence="12 13">SNUC 5959</strain>
    </source>
</reference>
<dbReference type="HOGENOM" id="CLU_083252_3_0_9"/>
<feature type="active site" evidence="9">
    <location>
        <position position="118"/>
    </location>
</feature>
<comment type="subcellular location">
    <subcellularLocation>
        <location evidence="9">Cell membrane</location>
        <topology evidence="9">Multi-pass membrane protein</topology>
    </subcellularLocation>
</comment>
<dbReference type="AlphaFoldDB" id="A0A0A8HR31"/>
<sequence length="159" mass="17741">MRKKYFLGLSIFTVIVVLIADQLTKWLIVAQMTVGESFTVIPNALAITSHRNNGAAWGILSGHLPFFYIITVVILIALVYFYIKEAQEHLLMQFSISLLIAGALGNFIDRVLKGEVVDFIDTKIFGYDFPIFNIADSSLTIGVILLIIVLVFSTQREKG</sequence>
<dbReference type="InterPro" id="IPR001872">
    <property type="entry name" value="Peptidase_A8"/>
</dbReference>
<comment type="pathway">
    <text evidence="9">Protein modification; lipoprotein biosynthesis (signal peptide cleavage).</text>
</comment>
<evidence type="ECO:0000256" key="11">
    <source>
        <dbReference type="RuleBase" id="RU004181"/>
    </source>
</evidence>
<keyword evidence="5 9" id="KW-0064">Aspartyl protease</keyword>
<keyword evidence="6 9" id="KW-0378">Hydrolase</keyword>
<evidence type="ECO:0000256" key="9">
    <source>
        <dbReference type="HAMAP-Rule" id="MF_00161"/>
    </source>
</evidence>